<dbReference type="Pfam" id="PF01061">
    <property type="entry name" value="ABC2_membrane"/>
    <property type="match status" value="1"/>
</dbReference>
<feature type="transmembrane region" description="Helical" evidence="5">
    <location>
        <begin position="153"/>
        <end position="173"/>
    </location>
</feature>
<sequence length="227" mass="25422">MISTSITRIQAIFMKDYREFSRNYAVSVMMIMPIVMAFIYKDMTIDVIEKMFFPTSIGLGMVTAFVQACLIAEEKERNTLRSLLLSPASLMDILTGKSLLVAVVSTFTLGLSYFILDFMPSIYFILALLLSIFFYAALGTICGLFAKSTMEATFTVLPAAIIFPFGPLVMSFAERFPIFELAKWLPSSQLFEIANGENLVSAFLIIIAWTVVAWIVAVILCKKRMVD</sequence>
<feature type="domain" description="ABC-2 type transporter transmembrane" evidence="6">
    <location>
        <begin position="8"/>
        <end position="157"/>
    </location>
</feature>
<feature type="transmembrane region" description="Helical" evidence="5">
    <location>
        <begin position="199"/>
        <end position="221"/>
    </location>
</feature>
<dbReference type="InterPro" id="IPR013525">
    <property type="entry name" value="ABC2_TM"/>
</dbReference>
<keyword evidence="2 5" id="KW-0812">Transmembrane</keyword>
<evidence type="ECO:0000256" key="5">
    <source>
        <dbReference type="SAM" id="Phobius"/>
    </source>
</evidence>
<proteinExistence type="predicted"/>
<comment type="subcellular location">
    <subcellularLocation>
        <location evidence="1">Membrane</location>
        <topology evidence="1">Multi-pass membrane protein</topology>
    </subcellularLocation>
</comment>
<evidence type="ECO:0000256" key="2">
    <source>
        <dbReference type="ARBA" id="ARBA00022692"/>
    </source>
</evidence>
<feature type="transmembrane region" description="Helical" evidence="5">
    <location>
        <begin position="52"/>
        <end position="72"/>
    </location>
</feature>
<evidence type="ECO:0000313" key="7">
    <source>
        <dbReference type="EMBL" id="XDK32999.1"/>
    </source>
</evidence>
<keyword evidence="4 5" id="KW-0472">Membrane</keyword>
<dbReference type="PANTHER" id="PTHR43471">
    <property type="entry name" value="ABC TRANSPORTER PERMEASE"/>
    <property type="match status" value="1"/>
</dbReference>
<dbReference type="GO" id="GO:0016020">
    <property type="term" value="C:membrane"/>
    <property type="evidence" value="ECO:0007669"/>
    <property type="project" value="UniProtKB-SubCell"/>
</dbReference>
<evidence type="ECO:0000256" key="4">
    <source>
        <dbReference type="ARBA" id="ARBA00023136"/>
    </source>
</evidence>
<evidence type="ECO:0000256" key="1">
    <source>
        <dbReference type="ARBA" id="ARBA00004141"/>
    </source>
</evidence>
<protein>
    <submittedName>
        <fullName evidence="7">ABC transporter permease</fullName>
    </submittedName>
</protein>
<gene>
    <name evidence="7" type="ORF">AB4Y30_01055</name>
</gene>
<reference evidence="7" key="1">
    <citation type="submission" date="2024-07" db="EMBL/GenBank/DDBJ databases">
        <title>Halotolerant mesophilic bacterium Ornithinibacillus sp. 4-3, sp. nov., isolated from soil.</title>
        <authorList>
            <person name="Sidarenka A.V."/>
            <person name="Guliayeva D.E."/>
            <person name="Leanovich S.I."/>
            <person name="Hileuskaya K.S."/>
            <person name="Akhremchuk A.E."/>
            <person name="Sikolenko M.A."/>
            <person name="Valentovich L.N."/>
        </authorList>
    </citation>
    <scope>NUCLEOTIDE SEQUENCE</scope>
    <source>
        <strain evidence="7">4-3</strain>
    </source>
</reference>
<feature type="transmembrane region" description="Helical" evidence="5">
    <location>
        <begin position="93"/>
        <end position="116"/>
    </location>
</feature>
<accession>A0AB39HRQ5</accession>
<organism evidence="7">
    <name type="scientific">Ornithinibacillus sp. 4-3</name>
    <dbReference type="NCBI Taxonomy" id="3231488"/>
    <lineage>
        <taxon>Bacteria</taxon>
        <taxon>Bacillati</taxon>
        <taxon>Bacillota</taxon>
        <taxon>Bacilli</taxon>
        <taxon>Bacillales</taxon>
        <taxon>Bacillaceae</taxon>
        <taxon>Ornithinibacillus</taxon>
    </lineage>
</organism>
<dbReference type="EMBL" id="CP162599">
    <property type="protein sequence ID" value="XDK32999.1"/>
    <property type="molecule type" value="Genomic_DNA"/>
</dbReference>
<name>A0AB39HRQ5_9BACI</name>
<dbReference type="GO" id="GO:0140359">
    <property type="term" value="F:ABC-type transporter activity"/>
    <property type="evidence" value="ECO:0007669"/>
    <property type="project" value="InterPro"/>
</dbReference>
<evidence type="ECO:0000259" key="6">
    <source>
        <dbReference type="Pfam" id="PF01061"/>
    </source>
</evidence>
<feature type="transmembrane region" description="Helical" evidence="5">
    <location>
        <begin position="21"/>
        <end position="40"/>
    </location>
</feature>
<feature type="transmembrane region" description="Helical" evidence="5">
    <location>
        <begin position="122"/>
        <end position="146"/>
    </location>
</feature>
<evidence type="ECO:0000256" key="3">
    <source>
        <dbReference type="ARBA" id="ARBA00022989"/>
    </source>
</evidence>
<dbReference type="AlphaFoldDB" id="A0AB39HRQ5"/>
<dbReference type="RefSeq" id="WP_368653686.1">
    <property type="nucleotide sequence ID" value="NZ_CP162599.1"/>
</dbReference>
<keyword evidence="3 5" id="KW-1133">Transmembrane helix</keyword>